<gene>
    <name evidence="1" type="ORF">LCGC14_1881980</name>
</gene>
<accession>A0A0F9G1W7</accession>
<organism evidence="1">
    <name type="scientific">marine sediment metagenome</name>
    <dbReference type="NCBI Taxonomy" id="412755"/>
    <lineage>
        <taxon>unclassified sequences</taxon>
        <taxon>metagenomes</taxon>
        <taxon>ecological metagenomes</taxon>
    </lineage>
</organism>
<name>A0A0F9G1W7_9ZZZZ</name>
<dbReference type="EMBL" id="LAZR01019393">
    <property type="protein sequence ID" value="KKL92704.1"/>
    <property type="molecule type" value="Genomic_DNA"/>
</dbReference>
<comment type="caution">
    <text evidence="1">The sequence shown here is derived from an EMBL/GenBank/DDBJ whole genome shotgun (WGS) entry which is preliminary data.</text>
</comment>
<reference evidence="1" key="1">
    <citation type="journal article" date="2015" name="Nature">
        <title>Complex archaea that bridge the gap between prokaryotes and eukaryotes.</title>
        <authorList>
            <person name="Spang A."/>
            <person name="Saw J.H."/>
            <person name="Jorgensen S.L."/>
            <person name="Zaremba-Niedzwiedzka K."/>
            <person name="Martijn J."/>
            <person name="Lind A.E."/>
            <person name="van Eijk R."/>
            <person name="Schleper C."/>
            <person name="Guy L."/>
            <person name="Ettema T.J."/>
        </authorList>
    </citation>
    <scope>NUCLEOTIDE SEQUENCE</scope>
</reference>
<protein>
    <submittedName>
        <fullName evidence="1">Uncharacterized protein</fullName>
    </submittedName>
</protein>
<sequence length="101" mass="11302">MAININIPDGFSNDGTYKCDRCEEGMMCFTTSCDTQFCPMCGERNMSFEDWKLEEEESDEEIEENEKAFVDGGWGGASCNGGHEFSNRCEGCGKALDFESF</sequence>
<feature type="non-terminal residue" evidence="1">
    <location>
        <position position="101"/>
    </location>
</feature>
<evidence type="ECO:0000313" key="1">
    <source>
        <dbReference type="EMBL" id="KKL92704.1"/>
    </source>
</evidence>
<dbReference type="AlphaFoldDB" id="A0A0F9G1W7"/>
<proteinExistence type="predicted"/>